<dbReference type="InterPro" id="IPR029063">
    <property type="entry name" value="SAM-dependent_MTases_sf"/>
</dbReference>
<proteinExistence type="predicted"/>
<dbReference type="CDD" id="cd00158">
    <property type="entry name" value="RHOD"/>
    <property type="match status" value="1"/>
</dbReference>
<dbReference type="Proteomes" id="UP001222275">
    <property type="component" value="Chromosome"/>
</dbReference>
<keyword evidence="3" id="KW-0489">Methyltransferase</keyword>
<dbReference type="Pfam" id="PF13649">
    <property type="entry name" value="Methyltransf_25"/>
    <property type="match status" value="1"/>
</dbReference>
<evidence type="ECO:0000259" key="2">
    <source>
        <dbReference type="Pfam" id="PF13649"/>
    </source>
</evidence>
<dbReference type="GO" id="GO:0032259">
    <property type="term" value="P:methylation"/>
    <property type="evidence" value="ECO:0007669"/>
    <property type="project" value="UniProtKB-KW"/>
</dbReference>
<keyword evidence="4" id="KW-1185">Reference proteome</keyword>
<accession>A0ABY8CGR6</accession>
<sequence length="281" mass="31053">MVFTKADGILDLRCKDDYKQGHLKDSTWLSWEILPESLNALPAAPASLYLVGQKDEIEAASLLLDSKGYEVSGSLVINSLQAMQDWALQLPGLVETGMSSKALWSPSFLVKEFVEMLNTQSISFPSAENRPAVLDIGCGGGRDAIFLTKNRMNVIAIDHEAKVIKRAKSLASLSGASVKFKCCDIKKDNCLPEQEFDLITVVRFLNRDMFSYIKESIKSGGFVLFQTFVEGVEKFDSPKNPNFILGKKELAEVFSGFNIIVDRIDALNDGRPVASFIAQKQ</sequence>
<evidence type="ECO:0000256" key="1">
    <source>
        <dbReference type="ARBA" id="ARBA00022679"/>
    </source>
</evidence>
<evidence type="ECO:0000313" key="4">
    <source>
        <dbReference type="Proteomes" id="UP001222275"/>
    </source>
</evidence>
<protein>
    <submittedName>
        <fullName evidence="3">Methyltransferase domain-containing protein</fullName>
    </submittedName>
</protein>
<dbReference type="EMBL" id="CP102381">
    <property type="protein sequence ID" value="WEJ63643.1"/>
    <property type="molecule type" value="Genomic_DNA"/>
</dbReference>
<dbReference type="CDD" id="cd02440">
    <property type="entry name" value="AdoMet_MTases"/>
    <property type="match status" value="1"/>
</dbReference>
<evidence type="ECO:0000313" key="3">
    <source>
        <dbReference type="EMBL" id="WEJ63643.1"/>
    </source>
</evidence>
<dbReference type="PANTHER" id="PTHR43861">
    <property type="entry name" value="TRANS-ACONITATE 2-METHYLTRANSFERASE-RELATED"/>
    <property type="match status" value="1"/>
</dbReference>
<dbReference type="RefSeq" id="WP_275595899.1">
    <property type="nucleotide sequence ID" value="NZ_CP102381.1"/>
</dbReference>
<organism evidence="3 4">
    <name type="scientific">Thiomicrorhabdus lithotrophica</name>
    <dbReference type="NCBI Taxonomy" id="2949997"/>
    <lineage>
        <taxon>Bacteria</taxon>
        <taxon>Pseudomonadati</taxon>
        <taxon>Pseudomonadota</taxon>
        <taxon>Gammaproteobacteria</taxon>
        <taxon>Thiotrichales</taxon>
        <taxon>Piscirickettsiaceae</taxon>
        <taxon>Thiomicrorhabdus</taxon>
    </lineage>
</organism>
<dbReference type="SUPFAM" id="SSF53335">
    <property type="entry name" value="S-adenosyl-L-methionine-dependent methyltransferases"/>
    <property type="match status" value="1"/>
</dbReference>
<name>A0ABY8CGR6_9GAMM</name>
<dbReference type="Gene3D" id="3.40.50.150">
    <property type="entry name" value="Vaccinia Virus protein VP39"/>
    <property type="match status" value="1"/>
</dbReference>
<dbReference type="GO" id="GO:0008168">
    <property type="term" value="F:methyltransferase activity"/>
    <property type="evidence" value="ECO:0007669"/>
    <property type="project" value="UniProtKB-KW"/>
</dbReference>
<dbReference type="InterPro" id="IPR041698">
    <property type="entry name" value="Methyltransf_25"/>
</dbReference>
<gene>
    <name evidence="3" type="ORF">NR989_05145</name>
</gene>
<keyword evidence="1" id="KW-0808">Transferase</keyword>
<reference evidence="3 4" key="1">
    <citation type="submission" date="2022-06" db="EMBL/GenBank/DDBJ databases">
        <title>Thiomicrohabdus sp. nov, an obligately chemolithoautotrophic, sulfur-oxidizing bacterium isolated from beach of Guanyin Mountain. Amoy.</title>
        <authorList>
            <person name="Zhu H."/>
        </authorList>
    </citation>
    <scope>NUCLEOTIDE SEQUENCE [LARGE SCALE GENOMIC DNA]</scope>
    <source>
        <strain evidence="3 4">XGS-01</strain>
    </source>
</reference>
<feature type="domain" description="Methyltransferase" evidence="2">
    <location>
        <begin position="133"/>
        <end position="220"/>
    </location>
</feature>